<protein>
    <submittedName>
        <fullName evidence="2">Uncharacterized protein</fullName>
    </submittedName>
</protein>
<sequence>MNLELRHDRDASWTRAVLDAIWNRVANGLGFVGIVGFGLGFKSKSAHTVSVREGASVVRSTSGETRERREINSIYFGTGVRPARERPCRRRSPFSFSEVVSLSPFSTVLSTTALSEFWSTVERERLACSVVVFFREMKANLDPSSSAFMREVEAYSDPPSPTLASRKGSLLQLCLRRRVEACKAPRCRLETWCPLG</sequence>
<organism evidence="2">
    <name type="scientific">Brassica cretica</name>
    <name type="common">Mustard</name>
    <dbReference type="NCBI Taxonomy" id="69181"/>
    <lineage>
        <taxon>Eukaryota</taxon>
        <taxon>Viridiplantae</taxon>
        <taxon>Streptophyta</taxon>
        <taxon>Embryophyta</taxon>
        <taxon>Tracheophyta</taxon>
        <taxon>Spermatophyta</taxon>
        <taxon>Magnoliopsida</taxon>
        <taxon>eudicotyledons</taxon>
        <taxon>Gunneridae</taxon>
        <taxon>Pentapetalae</taxon>
        <taxon>rosids</taxon>
        <taxon>malvids</taxon>
        <taxon>Brassicales</taxon>
        <taxon>Brassicaceae</taxon>
        <taxon>Brassiceae</taxon>
        <taxon>Brassica</taxon>
    </lineage>
</organism>
<keyword evidence="1" id="KW-0472">Membrane</keyword>
<dbReference type="EMBL" id="QGKY02000164">
    <property type="protein sequence ID" value="KAF2593994.1"/>
    <property type="molecule type" value="Genomic_DNA"/>
</dbReference>
<evidence type="ECO:0000313" key="2">
    <source>
        <dbReference type="EMBL" id="KAF2593994.1"/>
    </source>
</evidence>
<keyword evidence="1" id="KW-1133">Transmembrane helix</keyword>
<name>A0A8S9KGT7_BRACR</name>
<proteinExistence type="predicted"/>
<feature type="transmembrane region" description="Helical" evidence="1">
    <location>
        <begin position="20"/>
        <end position="41"/>
    </location>
</feature>
<gene>
    <name evidence="2" type="ORF">F2Q70_00044887</name>
</gene>
<comment type="caution">
    <text evidence="2">The sequence shown here is derived from an EMBL/GenBank/DDBJ whole genome shotgun (WGS) entry which is preliminary data.</text>
</comment>
<evidence type="ECO:0000256" key="1">
    <source>
        <dbReference type="SAM" id="Phobius"/>
    </source>
</evidence>
<keyword evidence="1" id="KW-0812">Transmembrane</keyword>
<accession>A0A8S9KGT7</accession>
<dbReference type="AlphaFoldDB" id="A0A8S9KGT7"/>
<reference evidence="2" key="1">
    <citation type="submission" date="2019-12" db="EMBL/GenBank/DDBJ databases">
        <title>Genome sequencing and annotation of Brassica cretica.</title>
        <authorList>
            <person name="Studholme D.J."/>
            <person name="Sarris P.F."/>
        </authorList>
    </citation>
    <scope>NUCLEOTIDE SEQUENCE</scope>
    <source>
        <strain evidence="2">PFS-102/07</strain>
        <tissue evidence="2">Leaf</tissue>
    </source>
</reference>